<dbReference type="CDD" id="cd07984">
    <property type="entry name" value="LPLAT_LABLAT-like"/>
    <property type="match status" value="1"/>
</dbReference>
<keyword evidence="8" id="KW-1185">Reference proteome</keyword>
<reference evidence="7 8" key="1">
    <citation type="submission" date="2020-03" db="EMBL/GenBank/DDBJ databases">
        <title>Roseomonas stagni sp. nov., isolated from pond water in Japan.</title>
        <authorList>
            <person name="Furuhata K."/>
            <person name="Miyamoto H."/>
            <person name="Goto K."/>
        </authorList>
    </citation>
    <scope>NUCLEOTIDE SEQUENCE [LARGE SCALE GENOMIC DNA]</scope>
    <source>
        <strain evidence="7 8">PeD5</strain>
    </source>
</reference>
<keyword evidence="6" id="KW-0012">Acyltransferase</keyword>
<proteinExistence type="predicted"/>
<protein>
    <recommendedName>
        <fullName evidence="9">Lipid A biosynthesis acyltransferase</fullName>
    </recommendedName>
</protein>
<evidence type="ECO:0000256" key="3">
    <source>
        <dbReference type="ARBA" id="ARBA00022519"/>
    </source>
</evidence>
<dbReference type="GO" id="GO:0009247">
    <property type="term" value="P:glycolipid biosynthetic process"/>
    <property type="evidence" value="ECO:0007669"/>
    <property type="project" value="UniProtKB-ARBA"/>
</dbReference>
<dbReference type="EMBL" id="JAAIKB010000001">
    <property type="protein sequence ID" value="NGM18418.1"/>
    <property type="molecule type" value="Genomic_DNA"/>
</dbReference>
<accession>A0A6M1LDR6</accession>
<keyword evidence="5" id="KW-0472">Membrane</keyword>
<comment type="caution">
    <text evidence="7">The sequence shown here is derived from an EMBL/GenBank/DDBJ whole genome shotgun (WGS) entry which is preliminary data.</text>
</comment>
<evidence type="ECO:0000256" key="2">
    <source>
        <dbReference type="ARBA" id="ARBA00022475"/>
    </source>
</evidence>
<dbReference type="AlphaFoldDB" id="A0A6M1LDR6"/>
<dbReference type="PANTHER" id="PTHR30606:SF9">
    <property type="entry name" value="LIPID A BIOSYNTHESIS LAUROYLTRANSFERASE"/>
    <property type="match status" value="1"/>
</dbReference>
<dbReference type="GO" id="GO:0016746">
    <property type="term" value="F:acyltransferase activity"/>
    <property type="evidence" value="ECO:0007669"/>
    <property type="project" value="UniProtKB-KW"/>
</dbReference>
<evidence type="ECO:0000313" key="7">
    <source>
        <dbReference type="EMBL" id="NGM18418.1"/>
    </source>
</evidence>
<keyword evidence="4" id="KW-0808">Transferase</keyword>
<evidence type="ECO:0000256" key="4">
    <source>
        <dbReference type="ARBA" id="ARBA00022679"/>
    </source>
</evidence>
<sequence length="331" mass="37359">MKPPPDPRTDSRALDVLYPPPPLRWAERRALWRYWVTDVVAGAADMALHHGLRLLPSERVSAIGLRIGAFQYRKRDHARARALLRHLRPEATEAEIEALVEAHWRHVGRCFAEFSAQYRFLPEGRIEIEGREHVDALRAAGRPVIIAGLHVGNWEMVPAGLARIGLPFHVIFQRLPNRFRMRIAFNMRNHGRQFANAPVSNPILPTLDAAFQAHRLLADGSSALLYYVDEFWEGRVHAPAFGRPPKLDGNIMRAVRLAAHTGAAIIPCYGLRIADGPRFRVTFLPPVEVGPAGRGRAGMLEDMALLDAAIDPVVRAHPEQWFMLHAFRFDR</sequence>
<dbReference type="RefSeq" id="WP_164692323.1">
    <property type="nucleotide sequence ID" value="NZ_JAAIKB010000001.1"/>
</dbReference>
<evidence type="ECO:0000256" key="5">
    <source>
        <dbReference type="ARBA" id="ARBA00023136"/>
    </source>
</evidence>
<dbReference type="Pfam" id="PF03279">
    <property type="entry name" value="Lip_A_acyltrans"/>
    <property type="match status" value="1"/>
</dbReference>
<evidence type="ECO:0000313" key="8">
    <source>
        <dbReference type="Proteomes" id="UP000475385"/>
    </source>
</evidence>
<evidence type="ECO:0000256" key="6">
    <source>
        <dbReference type="ARBA" id="ARBA00023315"/>
    </source>
</evidence>
<evidence type="ECO:0000256" key="1">
    <source>
        <dbReference type="ARBA" id="ARBA00004533"/>
    </source>
</evidence>
<dbReference type="GO" id="GO:0005886">
    <property type="term" value="C:plasma membrane"/>
    <property type="evidence" value="ECO:0007669"/>
    <property type="project" value="UniProtKB-SubCell"/>
</dbReference>
<comment type="subcellular location">
    <subcellularLocation>
        <location evidence="1">Cell inner membrane</location>
    </subcellularLocation>
</comment>
<gene>
    <name evidence="7" type="ORF">G3576_00210</name>
</gene>
<dbReference type="InterPro" id="IPR004960">
    <property type="entry name" value="LipA_acyltrans"/>
</dbReference>
<name>A0A6M1LDR6_9PROT</name>
<organism evidence="7 8">
    <name type="scientific">Falsiroseomonas algicola</name>
    <dbReference type="NCBI Taxonomy" id="2716930"/>
    <lineage>
        <taxon>Bacteria</taxon>
        <taxon>Pseudomonadati</taxon>
        <taxon>Pseudomonadota</taxon>
        <taxon>Alphaproteobacteria</taxon>
        <taxon>Acetobacterales</taxon>
        <taxon>Roseomonadaceae</taxon>
        <taxon>Falsiroseomonas</taxon>
    </lineage>
</organism>
<dbReference type="PANTHER" id="PTHR30606">
    <property type="entry name" value="LIPID A BIOSYNTHESIS LAUROYL ACYLTRANSFERASE"/>
    <property type="match status" value="1"/>
</dbReference>
<keyword evidence="3" id="KW-0997">Cell inner membrane</keyword>
<keyword evidence="2" id="KW-1003">Cell membrane</keyword>
<evidence type="ECO:0008006" key="9">
    <source>
        <dbReference type="Google" id="ProtNLM"/>
    </source>
</evidence>
<dbReference type="Proteomes" id="UP000475385">
    <property type="component" value="Unassembled WGS sequence"/>
</dbReference>